<sequence length="356" mass="40177">MDQTTNAASGAPTMYSFSMLEMVTLEDSISYIFMSRNKRFIIEIAAEHLEGEGSLIDEFYEFKDDIDDPDILCDFETWAIGPIHERVKQLVPVAISRPTTLLEYYDPQTYVFELFNDGGILKANELAFDQEIFGDASPKVAIIENAESRLSPSHEIPRDGIVSRSALPTVPLTPASKLVRAAGLDSLEEVMCEIPRIVRKVNTTDEFFFKAGDKRHGFQREVEILAKLQKISEHDLSIRTSRIVGLVNWDGQESLLMDMLLERIDGMTLYDAMLDASVSEKLIWMDQIDETVKRLHNYGIVWGDVKPHNVMIDPSGDAILIDFGGGCTLEYVDLELQETIEGDLQGLKKLRSRLFS</sequence>
<accession>A0A370TH75</accession>
<dbReference type="RefSeq" id="XP_031867531.1">
    <property type="nucleotide sequence ID" value="XM_032016300.1"/>
</dbReference>
<dbReference type="EMBL" id="NPIC01000007">
    <property type="protein sequence ID" value="RDL34549.1"/>
    <property type="molecule type" value="Genomic_DNA"/>
</dbReference>
<comment type="caution">
    <text evidence="2">The sequence shown here is derived from an EMBL/GenBank/DDBJ whole genome shotgun (WGS) entry which is preliminary data.</text>
</comment>
<evidence type="ECO:0000313" key="3">
    <source>
        <dbReference type="Proteomes" id="UP000254866"/>
    </source>
</evidence>
<dbReference type="GO" id="GO:0005524">
    <property type="term" value="F:ATP binding"/>
    <property type="evidence" value="ECO:0007669"/>
    <property type="project" value="InterPro"/>
</dbReference>
<keyword evidence="3" id="KW-1185">Reference proteome</keyword>
<feature type="domain" description="Protein kinase" evidence="1">
    <location>
        <begin position="126"/>
        <end position="356"/>
    </location>
</feature>
<dbReference type="OrthoDB" id="4062651at2759"/>
<gene>
    <name evidence="2" type="ORF">BP5553_07677</name>
</gene>
<protein>
    <recommendedName>
        <fullName evidence="1">Protein kinase domain-containing protein</fullName>
    </recommendedName>
</protein>
<name>A0A370TH75_9HELO</name>
<dbReference type="SUPFAM" id="SSF56112">
    <property type="entry name" value="Protein kinase-like (PK-like)"/>
    <property type="match status" value="1"/>
</dbReference>
<evidence type="ECO:0000259" key="1">
    <source>
        <dbReference type="PROSITE" id="PS50011"/>
    </source>
</evidence>
<dbReference type="PROSITE" id="PS50011">
    <property type="entry name" value="PROTEIN_KINASE_DOM"/>
    <property type="match status" value="1"/>
</dbReference>
<dbReference type="STRING" id="2656787.A0A370TH75"/>
<dbReference type="InterPro" id="IPR011009">
    <property type="entry name" value="Kinase-like_dom_sf"/>
</dbReference>
<dbReference type="Pfam" id="PF00069">
    <property type="entry name" value="Pkinase"/>
    <property type="match status" value="1"/>
</dbReference>
<dbReference type="InterPro" id="IPR000719">
    <property type="entry name" value="Prot_kinase_dom"/>
</dbReference>
<organism evidence="2 3">
    <name type="scientific">Venustampulla echinocandica</name>
    <dbReference type="NCBI Taxonomy" id="2656787"/>
    <lineage>
        <taxon>Eukaryota</taxon>
        <taxon>Fungi</taxon>
        <taxon>Dikarya</taxon>
        <taxon>Ascomycota</taxon>
        <taxon>Pezizomycotina</taxon>
        <taxon>Leotiomycetes</taxon>
        <taxon>Helotiales</taxon>
        <taxon>Pleuroascaceae</taxon>
        <taxon>Venustampulla</taxon>
    </lineage>
</organism>
<dbReference type="AlphaFoldDB" id="A0A370TH75"/>
<proteinExistence type="predicted"/>
<dbReference type="GeneID" id="43600526"/>
<dbReference type="GO" id="GO:0004672">
    <property type="term" value="F:protein kinase activity"/>
    <property type="evidence" value="ECO:0007669"/>
    <property type="project" value="InterPro"/>
</dbReference>
<evidence type="ECO:0000313" key="2">
    <source>
        <dbReference type="EMBL" id="RDL34549.1"/>
    </source>
</evidence>
<dbReference type="Gene3D" id="1.10.510.10">
    <property type="entry name" value="Transferase(Phosphotransferase) domain 1"/>
    <property type="match status" value="1"/>
</dbReference>
<dbReference type="Proteomes" id="UP000254866">
    <property type="component" value="Unassembled WGS sequence"/>
</dbReference>
<reference evidence="2 3" key="1">
    <citation type="journal article" date="2018" name="IMA Fungus">
        <title>IMA Genome-F 9: Draft genome sequence of Annulohypoxylon stygium, Aspergillus mulundensis, Berkeleyomyces basicola (syn. Thielaviopsis basicola), Ceratocystis smalleyi, two Cercospora beticola strains, Coleophoma cylindrospora, Fusarium fracticaudum, Phialophora cf. hyalina, and Morchella septimelata.</title>
        <authorList>
            <person name="Wingfield B.D."/>
            <person name="Bills G.F."/>
            <person name="Dong Y."/>
            <person name="Huang W."/>
            <person name="Nel W.J."/>
            <person name="Swalarsk-Parry B.S."/>
            <person name="Vaghefi N."/>
            <person name="Wilken P.M."/>
            <person name="An Z."/>
            <person name="de Beer Z.W."/>
            <person name="De Vos L."/>
            <person name="Chen L."/>
            <person name="Duong T.A."/>
            <person name="Gao Y."/>
            <person name="Hammerbacher A."/>
            <person name="Kikkert J.R."/>
            <person name="Li Y."/>
            <person name="Li H."/>
            <person name="Li K."/>
            <person name="Li Q."/>
            <person name="Liu X."/>
            <person name="Ma X."/>
            <person name="Naidoo K."/>
            <person name="Pethybridge S.J."/>
            <person name="Sun J."/>
            <person name="Steenkamp E.T."/>
            <person name="van der Nest M.A."/>
            <person name="van Wyk S."/>
            <person name="Wingfield M.J."/>
            <person name="Xiong C."/>
            <person name="Yue Q."/>
            <person name="Zhang X."/>
        </authorList>
    </citation>
    <scope>NUCLEOTIDE SEQUENCE [LARGE SCALE GENOMIC DNA]</scope>
    <source>
        <strain evidence="2 3">BP 5553</strain>
    </source>
</reference>